<feature type="transmembrane region" description="Helical" evidence="12">
    <location>
        <begin position="172"/>
        <end position="194"/>
    </location>
</feature>
<keyword evidence="14" id="KW-1185">Reference proteome</keyword>
<comment type="subcellular location">
    <subcellularLocation>
        <location evidence="1">Cell junction</location>
        <location evidence="1">Gap junction</location>
    </subcellularLocation>
    <subcellularLocation>
        <location evidence="2 12">Cell membrane</location>
        <topology evidence="2 12">Multi-pass membrane protein</topology>
    </subcellularLocation>
</comment>
<keyword evidence="7" id="KW-0965">Cell junction</keyword>
<feature type="transmembrane region" description="Helical" evidence="12">
    <location>
        <begin position="260"/>
        <end position="280"/>
    </location>
</feature>
<keyword evidence="11 12" id="KW-0407">Ion channel</keyword>
<dbReference type="GO" id="GO:0005921">
    <property type="term" value="C:gap junction"/>
    <property type="evidence" value="ECO:0007669"/>
    <property type="project" value="UniProtKB-SubCell"/>
</dbReference>
<feature type="transmembrane region" description="Helical" evidence="12">
    <location>
        <begin position="20"/>
        <end position="39"/>
    </location>
</feature>
<feature type="transmembrane region" description="Helical" evidence="12">
    <location>
        <begin position="92"/>
        <end position="114"/>
    </location>
</feature>
<comment type="similarity">
    <text evidence="12">Belongs to the pannexin family.</text>
</comment>
<dbReference type="PANTHER" id="PTHR11893:SF28">
    <property type="entry name" value="INNEXIN-2"/>
    <property type="match status" value="1"/>
</dbReference>
<dbReference type="AlphaFoldDB" id="A0A8R1DJZ9"/>
<evidence type="ECO:0000256" key="2">
    <source>
        <dbReference type="ARBA" id="ARBA00004651"/>
    </source>
</evidence>
<accession>A0A8R1DJZ9</accession>
<dbReference type="PANTHER" id="PTHR11893">
    <property type="entry name" value="INNEXIN"/>
    <property type="match status" value="1"/>
</dbReference>
<keyword evidence="8 12" id="KW-1133">Transmembrane helix</keyword>
<evidence type="ECO:0000313" key="14">
    <source>
        <dbReference type="Proteomes" id="UP000005237"/>
    </source>
</evidence>
<dbReference type="Pfam" id="PF00876">
    <property type="entry name" value="Innexin"/>
    <property type="match status" value="1"/>
</dbReference>
<evidence type="ECO:0000256" key="11">
    <source>
        <dbReference type="ARBA" id="ARBA00023303"/>
    </source>
</evidence>
<evidence type="ECO:0000256" key="6">
    <source>
        <dbReference type="ARBA" id="ARBA00022868"/>
    </source>
</evidence>
<evidence type="ECO:0000313" key="13">
    <source>
        <dbReference type="EnsemblMetazoa" id="CJA04249.1"/>
    </source>
</evidence>
<dbReference type="GO" id="GO:0034220">
    <property type="term" value="P:monoatomic ion transmembrane transport"/>
    <property type="evidence" value="ECO:0007669"/>
    <property type="project" value="UniProtKB-KW"/>
</dbReference>
<protein>
    <recommendedName>
        <fullName evidence="12">Innexin</fullName>
    </recommendedName>
</protein>
<gene>
    <name evidence="12" type="primary">inx</name>
</gene>
<dbReference type="PRINTS" id="PR01262">
    <property type="entry name" value="INNEXIN"/>
</dbReference>
<keyword evidence="3 12" id="KW-0813">Transport</keyword>
<name>A0A8R1DJZ9_CAEJA</name>
<dbReference type="EnsemblMetazoa" id="CJA04249.1">
    <property type="protein sequence ID" value="CJA04249.1"/>
    <property type="gene ID" value="WBGene00123453"/>
</dbReference>
<evidence type="ECO:0000256" key="8">
    <source>
        <dbReference type="ARBA" id="ARBA00022989"/>
    </source>
</evidence>
<proteinExistence type="inferred from homology"/>
<evidence type="ECO:0000256" key="4">
    <source>
        <dbReference type="ARBA" id="ARBA00022475"/>
    </source>
</evidence>
<evidence type="ECO:0000256" key="12">
    <source>
        <dbReference type="RuleBase" id="RU010713"/>
    </source>
</evidence>
<sequence>MLRKQQGQLAFDEIDRLNAWFTPFVLVAMTLAISCKQYFGQPIKCWTPREFSGSWDGYVHDFCFIENTYFVPNGTEVTDEARGSRHINYYRWVPLVLLLQAAMFVVPYNIWNLFHKRTAINLKGSLRYFEGAIKKQTPPEACESFANEIWVKLLNMRNATERFSRCQATINFFLLKLGFIINCIIQMVLLKHFLDVDDYFWGFFHLWNVEFKGTAEQEDSVFPRVVLCDFKVRNLGQQHQHTVSCIMLLNMIIEKLYICFYFWLIFVFIVTTSGMLHFAFQILFRRHSLIPTNLNNKPHMNPTRSHRFIRNYLSFDGVLLLTFIDAQFGAFRTSQVIDGLLDRFVAEVGDDYCPTYTLLDNVEYEDATWKKQQQPDSSTVTSLHEDPPERYVAFNTDTIPMDRLKNKACRSLIEEVDGPSAPPVADEKKTL</sequence>
<evidence type="ECO:0000256" key="3">
    <source>
        <dbReference type="ARBA" id="ARBA00022448"/>
    </source>
</evidence>
<keyword evidence="6" id="KW-0303">Gap junction</keyword>
<keyword evidence="10 12" id="KW-0472">Membrane</keyword>
<keyword evidence="5 12" id="KW-0812">Transmembrane</keyword>
<dbReference type="PROSITE" id="PS51257">
    <property type="entry name" value="PROKAR_LIPOPROTEIN"/>
    <property type="match status" value="1"/>
</dbReference>
<keyword evidence="9 12" id="KW-0406">Ion transport</keyword>
<evidence type="ECO:0000256" key="7">
    <source>
        <dbReference type="ARBA" id="ARBA00022949"/>
    </source>
</evidence>
<dbReference type="GO" id="GO:0005243">
    <property type="term" value="F:gap junction channel activity"/>
    <property type="evidence" value="ECO:0007669"/>
    <property type="project" value="TreeGrafter"/>
</dbReference>
<organism evidence="13 14">
    <name type="scientific">Caenorhabditis japonica</name>
    <dbReference type="NCBI Taxonomy" id="281687"/>
    <lineage>
        <taxon>Eukaryota</taxon>
        <taxon>Metazoa</taxon>
        <taxon>Ecdysozoa</taxon>
        <taxon>Nematoda</taxon>
        <taxon>Chromadorea</taxon>
        <taxon>Rhabditida</taxon>
        <taxon>Rhabditina</taxon>
        <taxon>Rhabditomorpha</taxon>
        <taxon>Rhabditoidea</taxon>
        <taxon>Rhabditidae</taxon>
        <taxon>Peloderinae</taxon>
        <taxon>Caenorhabditis</taxon>
    </lineage>
</organism>
<keyword evidence="4" id="KW-1003">Cell membrane</keyword>
<evidence type="ECO:0000256" key="9">
    <source>
        <dbReference type="ARBA" id="ARBA00023065"/>
    </source>
</evidence>
<dbReference type="Proteomes" id="UP000005237">
    <property type="component" value="Unassembled WGS sequence"/>
</dbReference>
<dbReference type="PROSITE" id="PS51013">
    <property type="entry name" value="PANNEXIN"/>
    <property type="match status" value="1"/>
</dbReference>
<comment type="function">
    <text evidence="12">Structural component of the gap junctions.</text>
</comment>
<evidence type="ECO:0000256" key="10">
    <source>
        <dbReference type="ARBA" id="ARBA00023136"/>
    </source>
</evidence>
<reference evidence="13" key="2">
    <citation type="submission" date="2022-06" db="UniProtKB">
        <authorList>
            <consortium name="EnsemblMetazoa"/>
        </authorList>
    </citation>
    <scope>IDENTIFICATION</scope>
    <source>
        <strain evidence="13">DF5081</strain>
    </source>
</reference>
<evidence type="ECO:0000256" key="1">
    <source>
        <dbReference type="ARBA" id="ARBA00004610"/>
    </source>
</evidence>
<dbReference type="GO" id="GO:0005886">
    <property type="term" value="C:plasma membrane"/>
    <property type="evidence" value="ECO:0007669"/>
    <property type="project" value="UniProtKB-SubCell"/>
</dbReference>
<evidence type="ECO:0000256" key="5">
    <source>
        <dbReference type="ARBA" id="ARBA00022692"/>
    </source>
</evidence>
<reference evidence="14" key="1">
    <citation type="submission" date="2010-08" db="EMBL/GenBank/DDBJ databases">
        <authorList>
            <consortium name="Caenorhabditis japonica Sequencing Consortium"/>
            <person name="Wilson R.K."/>
        </authorList>
    </citation>
    <scope>NUCLEOTIDE SEQUENCE [LARGE SCALE GENOMIC DNA]</scope>
    <source>
        <strain evidence="14">DF5081</strain>
    </source>
</reference>
<dbReference type="InterPro" id="IPR000990">
    <property type="entry name" value="Innexin"/>
</dbReference>